<protein>
    <submittedName>
        <fullName evidence="2">AhpC/TSA family protein</fullName>
    </submittedName>
</protein>
<comment type="caution">
    <text evidence="2">The sequence shown here is derived from an EMBL/GenBank/DDBJ whole genome shotgun (WGS) entry which is preliminary data.</text>
</comment>
<evidence type="ECO:0000313" key="2">
    <source>
        <dbReference type="EMBL" id="TWI01269.1"/>
    </source>
</evidence>
<dbReference type="InterPro" id="IPR013766">
    <property type="entry name" value="Thioredoxin_domain"/>
</dbReference>
<dbReference type="InterPro" id="IPR036249">
    <property type="entry name" value="Thioredoxin-like_sf"/>
</dbReference>
<accession>A0ABY3FLH1</accession>
<dbReference type="Gene3D" id="3.40.30.10">
    <property type="entry name" value="Glutaredoxin"/>
    <property type="match status" value="1"/>
</dbReference>
<feature type="domain" description="Thioredoxin" evidence="1">
    <location>
        <begin position="72"/>
        <end position="226"/>
    </location>
</feature>
<dbReference type="EMBL" id="VLKO01000003">
    <property type="protein sequence ID" value="TWI01269.1"/>
    <property type="molecule type" value="Genomic_DNA"/>
</dbReference>
<dbReference type="SUPFAM" id="SSF52833">
    <property type="entry name" value="Thioredoxin-like"/>
    <property type="match status" value="1"/>
</dbReference>
<dbReference type="InterPro" id="IPR013740">
    <property type="entry name" value="Redoxin"/>
</dbReference>
<keyword evidence="3" id="KW-1185">Reference proteome</keyword>
<dbReference type="Proteomes" id="UP000317519">
    <property type="component" value="Unassembled WGS sequence"/>
</dbReference>
<proteinExistence type="predicted"/>
<evidence type="ECO:0000259" key="1">
    <source>
        <dbReference type="PROSITE" id="PS51352"/>
    </source>
</evidence>
<dbReference type="Pfam" id="PF08534">
    <property type="entry name" value="Redoxin"/>
    <property type="match status" value="1"/>
</dbReference>
<dbReference type="PANTHER" id="PTHR42852:SF17">
    <property type="entry name" value="THIOREDOXIN-LIKE PROTEIN HI_1115"/>
    <property type="match status" value="1"/>
</dbReference>
<organism evidence="2 3">
    <name type="scientific">Flavobacterium tiangeerense</name>
    <dbReference type="NCBI Taxonomy" id="459471"/>
    <lineage>
        <taxon>Bacteria</taxon>
        <taxon>Pseudomonadati</taxon>
        <taxon>Bacteroidota</taxon>
        <taxon>Flavobacteriia</taxon>
        <taxon>Flavobacteriales</taxon>
        <taxon>Flavobacteriaceae</taxon>
        <taxon>Flavobacterium</taxon>
    </lineage>
</organism>
<dbReference type="RefSeq" id="WP_144890084.1">
    <property type="nucleotide sequence ID" value="NZ_VLKO01000003.1"/>
</dbReference>
<reference evidence="2 3" key="1">
    <citation type="journal article" date="2015" name="Stand. Genomic Sci.">
        <title>Genomic Encyclopedia of Bacterial and Archaeal Type Strains, Phase III: the genomes of soil and plant-associated and newly described type strains.</title>
        <authorList>
            <person name="Whitman W.B."/>
            <person name="Woyke T."/>
            <person name="Klenk H.P."/>
            <person name="Zhou Y."/>
            <person name="Lilburn T.G."/>
            <person name="Beck B.J."/>
            <person name="De Vos P."/>
            <person name="Vandamme P."/>
            <person name="Eisen J.A."/>
            <person name="Garrity G."/>
            <person name="Hugenholtz P."/>
            <person name="Kyrpides N.C."/>
        </authorList>
    </citation>
    <scope>NUCLEOTIDE SEQUENCE [LARGE SCALE GENOMIC DNA]</scope>
    <source>
        <strain evidence="2 3">CGMCC 1.6847</strain>
    </source>
</reference>
<name>A0ABY3FLH1_9FLAO</name>
<dbReference type="InterPro" id="IPR050553">
    <property type="entry name" value="Thioredoxin_ResA/DsbE_sf"/>
</dbReference>
<evidence type="ECO:0000313" key="3">
    <source>
        <dbReference type="Proteomes" id="UP000317519"/>
    </source>
</evidence>
<gene>
    <name evidence="2" type="ORF">IQ05_00845</name>
</gene>
<dbReference type="PANTHER" id="PTHR42852">
    <property type="entry name" value="THIOL:DISULFIDE INTERCHANGE PROTEIN DSBE"/>
    <property type="match status" value="1"/>
</dbReference>
<dbReference type="CDD" id="cd02966">
    <property type="entry name" value="TlpA_like_family"/>
    <property type="match status" value="1"/>
</dbReference>
<sequence>MKNVLKVVIALLLIVNVNCFAQKIYYVVNGEDMMSDINYKVYKDNKAKNRKLEEVNLKTIVKKDSIVNYIRLTDLAVTPDGFDPWGDTKKFIGTKFQIEQYADNDLKNFNKDYLEGKPTYINFWFTRCPPCIEELPLLNQLKENFKDKVNFISITFDDLAAVEVFLKKHKFEYKHITNSGKQIEKLKIDAYPTSLILDKNGVIKVVTPEITSAEMKDIQITLTTLL</sequence>
<dbReference type="PROSITE" id="PS51352">
    <property type="entry name" value="THIOREDOXIN_2"/>
    <property type="match status" value="1"/>
</dbReference>